<accession>A0A1X7SJ18</accession>
<dbReference type="OrthoDB" id="8118845at2759"/>
<protein>
    <recommendedName>
        <fullName evidence="2">Reverse transcriptase domain-containing protein</fullName>
    </recommendedName>
</protein>
<dbReference type="EnsemblMetazoa" id="Aqu2.1.02111_001">
    <property type="protein sequence ID" value="Aqu2.1.02111_001"/>
    <property type="gene ID" value="Aqu2.1.02111"/>
</dbReference>
<organism evidence="1">
    <name type="scientific">Amphimedon queenslandica</name>
    <name type="common">Sponge</name>
    <dbReference type="NCBI Taxonomy" id="400682"/>
    <lineage>
        <taxon>Eukaryota</taxon>
        <taxon>Metazoa</taxon>
        <taxon>Porifera</taxon>
        <taxon>Demospongiae</taxon>
        <taxon>Heteroscleromorpha</taxon>
        <taxon>Haplosclerida</taxon>
        <taxon>Niphatidae</taxon>
        <taxon>Amphimedon</taxon>
    </lineage>
</organism>
<proteinExistence type="predicted"/>
<reference evidence="1" key="1">
    <citation type="submission" date="2017-05" db="UniProtKB">
        <authorList>
            <consortium name="EnsemblMetazoa"/>
        </authorList>
    </citation>
    <scope>IDENTIFICATION</scope>
</reference>
<evidence type="ECO:0008006" key="2">
    <source>
        <dbReference type="Google" id="ProtNLM"/>
    </source>
</evidence>
<dbReference type="InParanoid" id="A0A1X7SJ18"/>
<dbReference type="AlphaFoldDB" id="A0A1X7SJ18"/>
<evidence type="ECO:0000313" key="1">
    <source>
        <dbReference type="EnsemblMetazoa" id="Aqu2.1.02111_001"/>
    </source>
</evidence>
<sequence>MRDKDRKSSGLRAGIEGGVHAVSELFESHSDEGWGVLMVDASNAFNSLNRLAVLWNSRVLWPQCSRFLFNTYRGWAPLVLKGSPSLLYSKEGVTQGDPLSMLIYAIGSLPLINSLNHPLNGSQVWYADDASACAKLVDLKDWFLKLMQLGPEYGYFPEPSKSVIVVSANHLEEAHSLFDDIGVSVKTSHRLLGVVGNESERLKFVDDSITEWSQLVDSISSVAKVQPQAAYSAFTRSVQNKWLFLQRLVPDCSSLFSRLEDKITSCLLPSLFNCEVSSSERDIFSLPTRFGGLNVIKPTESCDSSYHLSRRSTEVIVNSLKNNTPFQPGLHLDTLLSSQSESHKAKEVMHEERFNQVV</sequence>
<dbReference type="eggNOG" id="ENOG502S9D9">
    <property type="taxonomic scope" value="Eukaryota"/>
</dbReference>
<name>A0A1X7SJ18_AMPQE</name>